<accession>A0A0B8N225</accession>
<evidence type="ECO:0000313" key="2">
    <source>
        <dbReference type="EMBL" id="GAM33325.1"/>
    </source>
</evidence>
<evidence type="ECO:0000256" key="1">
    <source>
        <dbReference type="SAM" id="SignalP"/>
    </source>
</evidence>
<evidence type="ECO:0000313" key="3">
    <source>
        <dbReference type="Proteomes" id="UP000053095"/>
    </source>
</evidence>
<name>A0A0B8N225_TALPI</name>
<dbReference type="AlphaFoldDB" id="A0A0B8N225"/>
<feature type="chain" id="PRO_5002135945" evidence="1">
    <location>
        <begin position="22"/>
        <end position="143"/>
    </location>
</feature>
<dbReference type="EMBL" id="DF933800">
    <property type="protein sequence ID" value="GAM33325.1"/>
    <property type="molecule type" value="Genomic_DNA"/>
</dbReference>
<proteinExistence type="predicted"/>
<gene>
    <name evidence="2" type="ORF">TCE0_004f00144</name>
</gene>
<keyword evidence="1" id="KW-0732">Signal</keyword>
<reference evidence="3" key="1">
    <citation type="journal article" date="2015" name="Genome Announc.">
        <title>Draft genome sequence of Talaromyces cellulolyticus strain Y-94, a source of lignocellulosic biomass-degrading enzymes.</title>
        <authorList>
            <person name="Fujii T."/>
            <person name="Koike H."/>
            <person name="Sawayama S."/>
            <person name="Yano S."/>
            <person name="Inoue H."/>
        </authorList>
    </citation>
    <scope>NUCLEOTIDE SEQUENCE [LARGE SCALE GENOMIC DNA]</scope>
    <source>
        <strain evidence="3">Y-94</strain>
    </source>
</reference>
<feature type="signal peptide" evidence="1">
    <location>
        <begin position="1"/>
        <end position="21"/>
    </location>
</feature>
<keyword evidence="3" id="KW-1185">Reference proteome</keyword>
<organism evidence="2 3">
    <name type="scientific">Talaromyces pinophilus</name>
    <name type="common">Penicillium pinophilum</name>
    <dbReference type="NCBI Taxonomy" id="128442"/>
    <lineage>
        <taxon>Eukaryota</taxon>
        <taxon>Fungi</taxon>
        <taxon>Dikarya</taxon>
        <taxon>Ascomycota</taxon>
        <taxon>Pezizomycotina</taxon>
        <taxon>Eurotiomycetes</taxon>
        <taxon>Eurotiomycetidae</taxon>
        <taxon>Eurotiales</taxon>
        <taxon>Trichocomaceae</taxon>
        <taxon>Talaromyces</taxon>
        <taxon>Talaromyces sect. Talaromyces</taxon>
    </lineage>
</organism>
<sequence length="143" mass="15330">MPTLDTLLSITAIALLQPVLGTITGCDNPGDHMCTVITAGGAFGNPVTGAISGSRYVDVGDGSCNSILSSGKLEPRSPGFYADLKTVYGTEIQYWADSIGDGDIRGINFHYLANDQWYYQNGCEQRQTGFDPSYTVVQCNFPC</sequence>
<protein>
    <submittedName>
        <fullName evidence="2">Uncharacterized protein</fullName>
    </submittedName>
</protein>
<dbReference type="Proteomes" id="UP000053095">
    <property type="component" value="Unassembled WGS sequence"/>
</dbReference>